<dbReference type="PANTHER" id="PTHR24421:SF37">
    <property type="entry name" value="SENSOR HISTIDINE KINASE NARS"/>
    <property type="match status" value="1"/>
</dbReference>
<dbReference type="Proteomes" id="UP000295198">
    <property type="component" value="Unassembled WGS sequence"/>
</dbReference>
<dbReference type="EMBL" id="SDKM01000015">
    <property type="protein sequence ID" value="RYP85668.1"/>
    <property type="molecule type" value="Genomic_DNA"/>
</dbReference>
<comment type="subcellular location">
    <subcellularLocation>
        <location evidence="1">Cell membrane</location>
        <topology evidence="1">Multi-pass membrane protein</topology>
    </subcellularLocation>
</comment>
<feature type="transmembrane region" description="Helical" evidence="10">
    <location>
        <begin position="38"/>
        <end position="60"/>
    </location>
</feature>
<dbReference type="GO" id="GO:0046983">
    <property type="term" value="F:protein dimerization activity"/>
    <property type="evidence" value="ECO:0007669"/>
    <property type="project" value="InterPro"/>
</dbReference>
<dbReference type="GO" id="GO:0005886">
    <property type="term" value="C:plasma membrane"/>
    <property type="evidence" value="ECO:0007669"/>
    <property type="project" value="UniProtKB-SubCell"/>
</dbReference>
<evidence type="ECO:0000256" key="8">
    <source>
        <dbReference type="ARBA" id="ARBA00023136"/>
    </source>
</evidence>
<evidence type="ECO:0000256" key="10">
    <source>
        <dbReference type="SAM" id="Phobius"/>
    </source>
</evidence>
<evidence type="ECO:0000256" key="4">
    <source>
        <dbReference type="ARBA" id="ARBA00022692"/>
    </source>
</evidence>
<dbReference type="Pfam" id="PF02518">
    <property type="entry name" value="HATPase_c"/>
    <property type="match status" value="1"/>
</dbReference>
<dbReference type="Gene3D" id="3.30.565.10">
    <property type="entry name" value="Histidine kinase-like ATPase, C-terminal domain"/>
    <property type="match status" value="1"/>
</dbReference>
<dbReference type="InterPro" id="IPR003594">
    <property type="entry name" value="HATPase_dom"/>
</dbReference>
<feature type="region of interest" description="Disordered" evidence="9">
    <location>
        <begin position="516"/>
        <end position="537"/>
    </location>
</feature>
<organism evidence="12 13">
    <name type="scientific">Nocardioides guangzhouensis</name>
    <dbReference type="NCBI Taxonomy" id="2497878"/>
    <lineage>
        <taxon>Bacteria</taxon>
        <taxon>Bacillati</taxon>
        <taxon>Actinomycetota</taxon>
        <taxon>Actinomycetes</taxon>
        <taxon>Propionibacteriales</taxon>
        <taxon>Nocardioidaceae</taxon>
        <taxon>Nocardioides</taxon>
    </lineage>
</organism>
<accession>A0A4Q4ZD62</accession>
<keyword evidence="7" id="KW-0902">Two-component regulatory system</keyword>
<evidence type="ECO:0000313" key="12">
    <source>
        <dbReference type="EMBL" id="RYP85668.1"/>
    </source>
</evidence>
<dbReference type="Gene3D" id="1.20.5.1930">
    <property type="match status" value="1"/>
</dbReference>
<evidence type="ECO:0000259" key="11">
    <source>
        <dbReference type="SMART" id="SM00387"/>
    </source>
</evidence>
<evidence type="ECO:0000256" key="7">
    <source>
        <dbReference type="ARBA" id="ARBA00023012"/>
    </source>
</evidence>
<dbReference type="SMART" id="SM00387">
    <property type="entry name" value="HATPase_c"/>
    <property type="match status" value="1"/>
</dbReference>
<dbReference type="CDD" id="cd16917">
    <property type="entry name" value="HATPase_UhpB-NarQ-NarX-like"/>
    <property type="match status" value="1"/>
</dbReference>
<feature type="transmembrane region" description="Helical" evidence="10">
    <location>
        <begin position="12"/>
        <end position="31"/>
    </location>
</feature>
<keyword evidence="3" id="KW-0808">Transferase</keyword>
<dbReference type="InterPro" id="IPR050482">
    <property type="entry name" value="Sensor_HK_TwoCompSys"/>
</dbReference>
<dbReference type="InterPro" id="IPR036890">
    <property type="entry name" value="HATPase_C_sf"/>
</dbReference>
<keyword evidence="8 10" id="KW-0472">Membrane</keyword>
<feature type="transmembrane region" description="Helical" evidence="10">
    <location>
        <begin position="110"/>
        <end position="128"/>
    </location>
</feature>
<keyword evidence="13" id="KW-1185">Reference proteome</keyword>
<dbReference type="PANTHER" id="PTHR24421">
    <property type="entry name" value="NITRATE/NITRITE SENSOR PROTEIN NARX-RELATED"/>
    <property type="match status" value="1"/>
</dbReference>
<evidence type="ECO:0000313" key="13">
    <source>
        <dbReference type="Proteomes" id="UP000295198"/>
    </source>
</evidence>
<evidence type="ECO:0000256" key="3">
    <source>
        <dbReference type="ARBA" id="ARBA00022679"/>
    </source>
</evidence>
<feature type="transmembrane region" description="Helical" evidence="10">
    <location>
        <begin position="134"/>
        <end position="155"/>
    </location>
</feature>
<feature type="compositionally biased region" description="Polar residues" evidence="9">
    <location>
        <begin position="524"/>
        <end position="537"/>
    </location>
</feature>
<keyword evidence="4 10" id="KW-0812">Transmembrane</keyword>
<dbReference type="SUPFAM" id="SSF55874">
    <property type="entry name" value="ATPase domain of HSP90 chaperone/DNA topoisomerase II/histidine kinase"/>
    <property type="match status" value="1"/>
</dbReference>
<dbReference type="RefSeq" id="WP_134717442.1">
    <property type="nucleotide sequence ID" value="NZ_SDKM01000015.1"/>
</dbReference>
<proteinExistence type="predicted"/>
<reference evidence="12 13" key="1">
    <citation type="submission" date="2019-01" db="EMBL/GenBank/DDBJ databases">
        <title>Nocardioides guangzhouensis sp. nov., an actinobacterium isolated from soil.</title>
        <authorList>
            <person name="Fu Y."/>
            <person name="Cai Y."/>
            <person name="Lin Z."/>
            <person name="Chen P."/>
        </authorList>
    </citation>
    <scope>NUCLEOTIDE SEQUENCE [LARGE SCALE GENOMIC DNA]</scope>
    <source>
        <strain evidence="12 13">130</strain>
    </source>
</reference>
<dbReference type="OrthoDB" id="144293at2"/>
<evidence type="ECO:0000256" key="1">
    <source>
        <dbReference type="ARBA" id="ARBA00004651"/>
    </source>
</evidence>
<dbReference type="GO" id="GO:0000155">
    <property type="term" value="F:phosphorelay sensor kinase activity"/>
    <property type="evidence" value="ECO:0007669"/>
    <property type="project" value="InterPro"/>
</dbReference>
<dbReference type="InterPro" id="IPR011712">
    <property type="entry name" value="Sig_transdc_His_kin_sub3_dim/P"/>
</dbReference>
<evidence type="ECO:0000256" key="2">
    <source>
        <dbReference type="ARBA" id="ARBA00022475"/>
    </source>
</evidence>
<feature type="domain" description="Histidine kinase/HSP90-like ATPase" evidence="11">
    <location>
        <begin position="424"/>
        <end position="514"/>
    </location>
</feature>
<gene>
    <name evidence="12" type="ORF">EKO23_11735</name>
</gene>
<dbReference type="AlphaFoldDB" id="A0A4Q4ZD62"/>
<evidence type="ECO:0000256" key="6">
    <source>
        <dbReference type="ARBA" id="ARBA00022989"/>
    </source>
</evidence>
<keyword evidence="2" id="KW-1003">Cell membrane</keyword>
<name>A0A4Q4ZD62_9ACTN</name>
<feature type="transmembrane region" description="Helical" evidence="10">
    <location>
        <begin position="72"/>
        <end position="98"/>
    </location>
</feature>
<evidence type="ECO:0000256" key="5">
    <source>
        <dbReference type="ARBA" id="ARBA00022777"/>
    </source>
</evidence>
<dbReference type="Pfam" id="PF07730">
    <property type="entry name" value="HisKA_3"/>
    <property type="match status" value="1"/>
</dbReference>
<keyword evidence="6 10" id="KW-1133">Transmembrane helix</keyword>
<comment type="caution">
    <text evidence="12">The sequence shown here is derived from an EMBL/GenBank/DDBJ whole genome shotgun (WGS) entry which is preliminary data.</text>
</comment>
<sequence length="537" mass="56668">MTLRAPANSLLTITAGARLFALIVLAPLIAFTRDYPTILSAILMAAVWTGATFAGGLPRIQPGPAVLVEAGLVSLLVGMSLESTGVLIPALVIPPFIAGTYQGARGLARVLGLECLVLLVVVSADPAVRLAPDLLALLFTWLMAGLGFGLIGAVVRSARLELGDSTRSSYRDARALLTQLLQLSDGLIGGLDPVSIANHIVDLAREEIPLSGAMLHGRHPDGTVTGIGGDGSAPELADRETLVDQVFSTGEPVVERHAVALPLMTDAGIVAVLTAGLAPGVDPGALRVDETARSLVQSLATESLKLDTALVFAAVRQSATTEERQRLAREMHDGVAQDLASFGYLIDDALASAESPAQATRLRELRTELSSVVTELRRSVFSLRNENGRGLGESITDLARHIEARTGIVVEVLRDESRSRLRPEVESELLRIAQEAMNNSVKHAHGSWIRVTCTVRAPQARVTVQDDGVGLRPSRDDSHGLRIMRERARRIGADIEVGDSNPGTLVMVTLGPLEGGALSAPHIPSSTSATSLEGSRT</sequence>
<protein>
    <submittedName>
        <fullName evidence="12">Sensor histidine kinase</fullName>
    </submittedName>
</protein>
<keyword evidence="5 12" id="KW-0418">Kinase</keyword>
<evidence type="ECO:0000256" key="9">
    <source>
        <dbReference type="SAM" id="MobiDB-lite"/>
    </source>
</evidence>